<reference evidence="2" key="1">
    <citation type="submission" date="2022-11" db="UniProtKB">
        <authorList>
            <consortium name="WormBaseParasite"/>
        </authorList>
    </citation>
    <scope>IDENTIFICATION</scope>
</reference>
<organism evidence="1 2">
    <name type="scientific">Panagrolaimus sp. ES5</name>
    <dbReference type="NCBI Taxonomy" id="591445"/>
    <lineage>
        <taxon>Eukaryota</taxon>
        <taxon>Metazoa</taxon>
        <taxon>Ecdysozoa</taxon>
        <taxon>Nematoda</taxon>
        <taxon>Chromadorea</taxon>
        <taxon>Rhabditida</taxon>
        <taxon>Tylenchina</taxon>
        <taxon>Panagrolaimomorpha</taxon>
        <taxon>Panagrolaimoidea</taxon>
        <taxon>Panagrolaimidae</taxon>
        <taxon>Panagrolaimus</taxon>
    </lineage>
</organism>
<sequence length="135" mass="15937">MDAKETLYELQMERFEVFKTQDPENEHFDGVFEFNGKKLYANKFMICSISSTFNSMLSKRWTKPDEPIIIQEYSYDDFKQLLTFIYSGECSLTADNIFAMVDIAEFYGILLLKKYCEEFLADVKLDAKNVFGYRE</sequence>
<evidence type="ECO:0000313" key="1">
    <source>
        <dbReference type="Proteomes" id="UP000887579"/>
    </source>
</evidence>
<accession>A0AC34G5B8</accession>
<name>A0AC34G5B8_9BILA</name>
<evidence type="ECO:0000313" key="2">
    <source>
        <dbReference type="WBParaSite" id="ES5_v2.g24998.t1"/>
    </source>
</evidence>
<proteinExistence type="predicted"/>
<dbReference type="WBParaSite" id="ES5_v2.g24998.t1">
    <property type="protein sequence ID" value="ES5_v2.g24998.t1"/>
    <property type="gene ID" value="ES5_v2.g24998"/>
</dbReference>
<dbReference type="Proteomes" id="UP000887579">
    <property type="component" value="Unplaced"/>
</dbReference>
<protein>
    <submittedName>
        <fullName evidence="2">BTB domain-containing protein</fullName>
    </submittedName>
</protein>